<dbReference type="InterPro" id="IPR003016">
    <property type="entry name" value="2-oxoA_DH_lipoyl-BS"/>
</dbReference>
<dbReference type="PROSITE" id="PS00189">
    <property type="entry name" value="LIPOYL"/>
    <property type="match status" value="1"/>
</dbReference>
<evidence type="ECO:0000256" key="1">
    <source>
        <dbReference type="ARBA" id="ARBA00022823"/>
    </source>
</evidence>
<keyword evidence="1" id="KW-0450">Lipoyl</keyword>
<keyword evidence="4" id="KW-1185">Reference proteome</keyword>
<accession>A0A1M4V742</accession>
<sequence>MPQLGESVTEGTITKWLKKVGDTVEKDEPLFEVSTDKVDSEVPSNEAGVVTEILVDEGDTVEVGAVLAIVGDS</sequence>
<dbReference type="PROSITE" id="PS50968">
    <property type="entry name" value="BIOTINYL_LIPOYL"/>
    <property type="match status" value="1"/>
</dbReference>
<reference evidence="4" key="1">
    <citation type="submission" date="2016-11" db="EMBL/GenBank/DDBJ databases">
        <authorList>
            <person name="Varghese N."/>
            <person name="Submissions S."/>
        </authorList>
    </citation>
    <scope>NUCLEOTIDE SEQUENCE [LARGE SCALE GENOMIC DNA]</scope>
    <source>
        <strain evidence="4">DSM 19514</strain>
    </source>
</reference>
<dbReference type="PANTHER" id="PTHR43416:SF8">
    <property type="entry name" value="LIPOAMIDE ACYLTRANSFERASE COMPONENT OF BRANCHED-CHAIN ALPHA-KETO ACID DEHYDROGENASE COMPLEX"/>
    <property type="match status" value="1"/>
</dbReference>
<evidence type="ECO:0000313" key="4">
    <source>
        <dbReference type="Proteomes" id="UP000184295"/>
    </source>
</evidence>
<dbReference type="PANTHER" id="PTHR43416">
    <property type="entry name" value="DIHYDROLIPOYLLYSINE-RESIDUE SUCCINYLTRANSFERASE COMPONENT OF 2-OXOGLUTARATE DEHYDROGENASE COMPLEX, MITOCHONDRIAL-RELATED"/>
    <property type="match status" value="1"/>
</dbReference>
<evidence type="ECO:0000313" key="3">
    <source>
        <dbReference type="EMBL" id="SHE64811.1"/>
    </source>
</evidence>
<dbReference type="AlphaFoldDB" id="A0A1M4V742"/>
<name>A0A1M4V742_9ACTN</name>
<dbReference type="Gene3D" id="2.40.50.100">
    <property type="match status" value="1"/>
</dbReference>
<dbReference type="GO" id="GO:0005829">
    <property type="term" value="C:cytosol"/>
    <property type="evidence" value="ECO:0007669"/>
    <property type="project" value="TreeGrafter"/>
</dbReference>
<feature type="domain" description="Lipoyl-binding" evidence="2">
    <location>
        <begin position="1"/>
        <end position="71"/>
    </location>
</feature>
<proteinExistence type="predicted"/>
<feature type="non-terminal residue" evidence="3">
    <location>
        <position position="73"/>
    </location>
</feature>
<dbReference type="Pfam" id="PF00364">
    <property type="entry name" value="Biotin_lipoyl"/>
    <property type="match status" value="1"/>
</dbReference>
<dbReference type="EMBL" id="FQUL01000014">
    <property type="protein sequence ID" value="SHE64811.1"/>
    <property type="molecule type" value="Genomic_DNA"/>
</dbReference>
<evidence type="ECO:0000259" key="2">
    <source>
        <dbReference type="PROSITE" id="PS50968"/>
    </source>
</evidence>
<dbReference type="GO" id="GO:0006099">
    <property type="term" value="P:tricarboxylic acid cycle"/>
    <property type="evidence" value="ECO:0007669"/>
    <property type="project" value="TreeGrafter"/>
</dbReference>
<gene>
    <name evidence="3" type="ORF">SAMN02745225_01218</name>
</gene>
<protein>
    <submittedName>
        <fullName evidence="3">Biotin-requiring enzyme</fullName>
    </submittedName>
</protein>
<dbReference type="Proteomes" id="UP000184295">
    <property type="component" value="Unassembled WGS sequence"/>
</dbReference>
<dbReference type="GO" id="GO:0004149">
    <property type="term" value="F:dihydrolipoyllysine-residue succinyltransferase activity"/>
    <property type="evidence" value="ECO:0007669"/>
    <property type="project" value="TreeGrafter"/>
</dbReference>
<dbReference type="InterPro" id="IPR000089">
    <property type="entry name" value="Biotin_lipoyl"/>
</dbReference>
<organism evidence="3 4">
    <name type="scientific">Ferrithrix thermotolerans DSM 19514</name>
    <dbReference type="NCBI Taxonomy" id="1121881"/>
    <lineage>
        <taxon>Bacteria</taxon>
        <taxon>Bacillati</taxon>
        <taxon>Actinomycetota</taxon>
        <taxon>Acidimicrobiia</taxon>
        <taxon>Acidimicrobiales</taxon>
        <taxon>Acidimicrobiaceae</taxon>
        <taxon>Ferrithrix</taxon>
    </lineage>
</organism>
<dbReference type="InterPro" id="IPR050537">
    <property type="entry name" value="2-oxoacid_dehydrogenase"/>
</dbReference>
<dbReference type="SUPFAM" id="SSF51230">
    <property type="entry name" value="Single hybrid motif"/>
    <property type="match status" value="1"/>
</dbReference>
<dbReference type="CDD" id="cd06849">
    <property type="entry name" value="lipoyl_domain"/>
    <property type="match status" value="1"/>
</dbReference>
<dbReference type="STRING" id="1121881.SAMN02745225_01218"/>
<dbReference type="RefSeq" id="WP_419187300.1">
    <property type="nucleotide sequence ID" value="NZ_FQUL01000014.1"/>
</dbReference>
<dbReference type="InterPro" id="IPR011053">
    <property type="entry name" value="Single_hybrid_motif"/>
</dbReference>